<dbReference type="Pfam" id="PF02922">
    <property type="entry name" value="CBM_48"/>
    <property type="match status" value="1"/>
</dbReference>
<keyword evidence="2" id="KW-0808">Transferase</keyword>
<dbReference type="InterPro" id="IPR013783">
    <property type="entry name" value="Ig-like_fold"/>
</dbReference>
<keyword evidence="3" id="KW-1185">Reference proteome</keyword>
<feature type="domain" description="Glycoside hydrolase family 13 N-terminal" evidence="1">
    <location>
        <begin position="25"/>
        <end position="77"/>
    </location>
</feature>
<comment type="caution">
    <text evidence="2">The sequence shown here is derived from an EMBL/GenBank/DDBJ whole genome shotgun (WGS) entry which is preliminary data.</text>
</comment>
<dbReference type="Gene3D" id="2.60.40.10">
    <property type="entry name" value="Immunoglobulins"/>
    <property type="match status" value="1"/>
</dbReference>
<dbReference type="EMBL" id="SLZR01000004">
    <property type="protein sequence ID" value="TCS42100.1"/>
    <property type="molecule type" value="Genomic_DNA"/>
</dbReference>
<evidence type="ECO:0000313" key="2">
    <source>
        <dbReference type="EMBL" id="TCS42100.1"/>
    </source>
</evidence>
<reference evidence="2 3" key="1">
    <citation type="submission" date="2019-03" db="EMBL/GenBank/DDBJ databases">
        <title>Genomic Encyclopedia of Archaeal and Bacterial Type Strains, Phase II (KMG-II): from individual species to whole genera.</title>
        <authorList>
            <person name="Goeker M."/>
        </authorList>
    </citation>
    <scope>NUCLEOTIDE SEQUENCE [LARGE SCALE GENOMIC DNA]</scope>
    <source>
        <strain evidence="2 3">DSM 15388</strain>
    </source>
</reference>
<dbReference type="Proteomes" id="UP000295793">
    <property type="component" value="Unassembled WGS sequence"/>
</dbReference>
<dbReference type="InterPro" id="IPR014756">
    <property type="entry name" value="Ig_E-set"/>
</dbReference>
<proteinExistence type="predicted"/>
<dbReference type="SUPFAM" id="SSF81296">
    <property type="entry name" value="E set domains"/>
    <property type="match status" value="1"/>
</dbReference>
<dbReference type="CDD" id="cd07184">
    <property type="entry name" value="E_set_Isoamylase_like_N"/>
    <property type="match status" value="1"/>
</dbReference>
<dbReference type="GO" id="GO:0016301">
    <property type="term" value="F:kinase activity"/>
    <property type="evidence" value="ECO:0007669"/>
    <property type="project" value="UniProtKB-KW"/>
</dbReference>
<accession>A0A4R3I9N4</accession>
<organism evidence="2 3">
    <name type="scientific">Reinekea marinisedimentorum</name>
    <dbReference type="NCBI Taxonomy" id="230495"/>
    <lineage>
        <taxon>Bacteria</taxon>
        <taxon>Pseudomonadati</taxon>
        <taxon>Pseudomonadota</taxon>
        <taxon>Gammaproteobacteria</taxon>
        <taxon>Oceanospirillales</taxon>
        <taxon>Saccharospirillaceae</taxon>
        <taxon>Reinekea</taxon>
    </lineage>
</organism>
<dbReference type="InterPro" id="IPR004193">
    <property type="entry name" value="Glyco_hydro_13_N"/>
</dbReference>
<evidence type="ECO:0000313" key="3">
    <source>
        <dbReference type="Proteomes" id="UP000295793"/>
    </source>
</evidence>
<dbReference type="GO" id="GO:0005975">
    <property type="term" value="P:carbohydrate metabolic process"/>
    <property type="evidence" value="ECO:0007669"/>
    <property type="project" value="InterPro"/>
</dbReference>
<dbReference type="AlphaFoldDB" id="A0A4R3I9N4"/>
<dbReference type="GO" id="GO:0004553">
    <property type="term" value="F:hydrolase activity, hydrolyzing O-glycosyl compounds"/>
    <property type="evidence" value="ECO:0007669"/>
    <property type="project" value="InterPro"/>
</dbReference>
<gene>
    <name evidence="2" type="ORF">BCF53_104205</name>
</gene>
<evidence type="ECO:0000259" key="1">
    <source>
        <dbReference type="Pfam" id="PF02922"/>
    </source>
</evidence>
<dbReference type="RefSeq" id="WP_132700917.1">
    <property type="nucleotide sequence ID" value="NZ_SLZR01000004.1"/>
</dbReference>
<protein>
    <submittedName>
        <fullName evidence="2">AMP-activated protein kinase-like protein</fullName>
    </submittedName>
</protein>
<name>A0A4R3I9N4_9GAMM</name>
<dbReference type="OrthoDB" id="5451596at2"/>
<keyword evidence="2" id="KW-0418">Kinase</keyword>
<sequence length="102" mass="11599">MPIKKKFLKSKPVCKCTFSVPKEAAPEAERIALVGEFNDWAEDELILKKLKSGIFKIDVDLPVGNKYQYRYLVDGETWINDWEADEYVTAPGMSEENSVVAL</sequence>